<accession>A0A0F9MQE7</accession>
<gene>
    <name evidence="1" type="ORF">LCGC14_1126450</name>
</gene>
<protein>
    <submittedName>
        <fullName evidence="1">Uncharacterized protein</fullName>
    </submittedName>
</protein>
<evidence type="ECO:0000313" key="1">
    <source>
        <dbReference type="EMBL" id="KKN01572.1"/>
    </source>
</evidence>
<dbReference type="Gene3D" id="3.30.1330.70">
    <property type="entry name" value="Holliday junction resolvase RusA"/>
    <property type="match status" value="1"/>
</dbReference>
<dbReference type="GO" id="GO:0000287">
    <property type="term" value="F:magnesium ion binding"/>
    <property type="evidence" value="ECO:0007669"/>
    <property type="project" value="InterPro"/>
</dbReference>
<dbReference type="GO" id="GO:0006310">
    <property type="term" value="P:DNA recombination"/>
    <property type="evidence" value="ECO:0007669"/>
    <property type="project" value="InterPro"/>
</dbReference>
<comment type="caution">
    <text evidence="1">The sequence shown here is derived from an EMBL/GenBank/DDBJ whole genome shotgun (WGS) entry which is preliminary data.</text>
</comment>
<dbReference type="InterPro" id="IPR008822">
    <property type="entry name" value="Endonuclease_RusA-like"/>
</dbReference>
<organism evidence="1">
    <name type="scientific">marine sediment metagenome</name>
    <dbReference type="NCBI Taxonomy" id="412755"/>
    <lineage>
        <taxon>unclassified sequences</taxon>
        <taxon>metagenomes</taxon>
        <taxon>ecological metagenomes</taxon>
    </lineage>
</organism>
<reference evidence="1" key="1">
    <citation type="journal article" date="2015" name="Nature">
        <title>Complex archaea that bridge the gap between prokaryotes and eukaryotes.</title>
        <authorList>
            <person name="Spang A."/>
            <person name="Saw J.H."/>
            <person name="Jorgensen S.L."/>
            <person name="Zaremba-Niedzwiedzka K."/>
            <person name="Martijn J."/>
            <person name="Lind A.E."/>
            <person name="van Eijk R."/>
            <person name="Schleper C."/>
            <person name="Guy L."/>
            <person name="Ettema T.J."/>
        </authorList>
    </citation>
    <scope>NUCLEOTIDE SEQUENCE</scope>
</reference>
<dbReference type="AlphaFoldDB" id="A0A0F9MQE7"/>
<dbReference type="GO" id="GO:0006281">
    <property type="term" value="P:DNA repair"/>
    <property type="evidence" value="ECO:0007669"/>
    <property type="project" value="InterPro"/>
</dbReference>
<dbReference type="Pfam" id="PF05866">
    <property type="entry name" value="RusA"/>
    <property type="match status" value="1"/>
</dbReference>
<dbReference type="InterPro" id="IPR036614">
    <property type="entry name" value="RusA-like_sf"/>
</dbReference>
<proteinExistence type="predicted"/>
<dbReference type="SUPFAM" id="SSF103084">
    <property type="entry name" value="Holliday junction resolvase RusA"/>
    <property type="match status" value="1"/>
</dbReference>
<dbReference type="EMBL" id="LAZR01005246">
    <property type="protein sequence ID" value="KKN01572.1"/>
    <property type="molecule type" value="Genomic_DNA"/>
</dbReference>
<sequence length="149" mass="16661">MTDYISFTIPGRPIPMGRSKSTKAGHHYTPIRTRVWQEQARPFVQQAMAGREMLEGPVALEIIFGFTPPKSWAKSKKDKSIGDSIISKNAGDLDNLVSNCMNLMTGIVYKDDSQVSSLLTEKFYWNEDYVSLKLWGHGSGTGREVRGFG</sequence>
<name>A0A0F9MQE7_9ZZZZ</name>